<protein>
    <submittedName>
        <fullName evidence="2">Uncharacterized protein</fullName>
    </submittedName>
</protein>
<dbReference type="RefSeq" id="WP_120238308.1">
    <property type="nucleotide sequence ID" value="NZ_RAPQ01000008.1"/>
</dbReference>
<dbReference type="EMBL" id="RAPQ01000008">
    <property type="protein sequence ID" value="RKE03415.1"/>
    <property type="molecule type" value="Genomic_DNA"/>
</dbReference>
<gene>
    <name evidence="2" type="ORF">BXY64_0419</name>
</gene>
<proteinExistence type="predicted"/>
<dbReference type="Proteomes" id="UP000284531">
    <property type="component" value="Unassembled WGS sequence"/>
</dbReference>
<reference evidence="2 3" key="1">
    <citation type="submission" date="2018-09" db="EMBL/GenBank/DDBJ databases">
        <title>Genomic Encyclopedia of Archaeal and Bacterial Type Strains, Phase II (KMG-II): from individual species to whole genera.</title>
        <authorList>
            <person name="Goeker M."/>
        </authorList>
    </citation>
    <scope>NUCLEOTIDE SEQUENCE [LARGE SCALE GENOMIC DNA]</scope>
    <source>
        <strain evidence="2 3">DSM 21950</strain>
    </source>
</reference>
<organism evidence="2 3">
    <name type="scientific">Marinifilum flexuosum</name>
    <dbReference type="NCBI Taxonomy" id="1117708"/>
    <lineage>
        <taxon>Bacteria</taxon>
        <taxon>Pseudomonadati</taxon>
        <taxon>Bacteroidota</taxon>
        <taxon>Bacteroidia</taxon>
        <taxon>Marinilabiliales</taxon>
        <taxon>Marinifilaceae</taxon>
    </lineage>
</organism>
<dbReference type="AlphaFoldDB" id="A0A419X6U8"/>
<comment type="caution">
    <text evidence="2">The sequence shown here is derived from an EMBL/GenBank/DDBJ whole genome shotgun (WGS) entry which is preliminary data.</text>
</comment>
<evidence type="ECO:0000313" key="3">
    <source>
        <dbReference type="Proteomes" id="UP000284531"/>
    </source>
</evidence>
<accession>A0A419X6U8</accession>
<evidence type="ECO:0000313" key="2">
    <source>
        <dbReference type="EMBL" id="RKE03415.1"/>
    </source>
</evidence>
<name>A0A419X6U8_9BACT</name>
<keyword evidence="3" id="KW-1185">Reference proteome</keyword>
<evidence type="ECO:0000256" key="1">
    <source>
        <dbReference type="SAM" id="MobiDB-lite"/>
    </source>
</evidence>
<sequence>MKNRSPSFEMGKVHPLSNKDPTVKLSVHQLIKNNSYNKKHKIMKKYTLLSLLIVILVSNQACSKSDDLDLQENQNGFRDIDNSFMNSEEKRNFNNDSIVFHFEVEHNSQLDSLENSKNESK</sequence>
<feature type="region of interest" description="Disordered" evidence="1">
    <location>
        <begin position="1"/>
        <end position="20"/>
    </location>
</feature>